<keyword evidence="1" id="KW-0456">Lyase</keyword>
<accession>A0A5R9LHV8</accession>
<proteinExistence type="predicted"/>
<name>A0A5R9LHV8_9ENTR</name>
<gene>
    <name evidence="1" type="primary">hycH</name>
    <name evidence="1" type="ORF">FE839_12470</name>
</gene>
<evidence type="ECO:0000313" key="1">
    <source>
        <dbReference type="EMBL" id="TLV17591.1"/>
    </source>
</evidence>
<reference evidence="1 2" key="1">
    <citation type="submission" date="2019-05" db="EMBL/GenBank/DDBJ databases">
        <title>Genome sequence of Klebsiella sp strain TOUT106.</title>
        <authorList>
            <person name="Rahi P."/>
            <person name="Chaudhari D."/>
        </authorList>
    </citation>
    <scope>NUCLEOTIDE SEQUENCE [LARGE SCALE GENOMIC DNA]</scope>
    <source>
        <strain evidence="1 2">TOUT106</strain>
    </source>
</reference>
<dbReference type="Proteomes" id="UP000307430">
    <property type="component" value="Unassembled WGS sequence"/>
</dbReference>
<comment type="caution">
    <text evidence="1">The sequence shown here is derived from an EMBL/GenBank/DDBJ whole genome shotgun (WGS) entry which is preliminary data.</text>
</comment>
<dbReference type="RefSeq" id="WP_138361120.1">
    <property type="nucleotide sequence ID" value="NZ_VCHQ01000015.1"/>
</dbReference>
<protein>
    <submittedName>
        <fullName evidence="1">Formate hydrogenlyase maturation protein HycH</fullName>
    </submittedName>
</protein>
<dbReference type="GO" id="GO:0016829">
    <property type="term" value="F:lyase activity"/>
    <property type="evidence" value="ECO:0007669"/>
    <property type="project" value="UniProtKB-KW"/>
</dbReference>
<dbReference type="EMBL" id="VCHQ01000015">
    <property type="protein sequence ID" value="TLV17591.1"/>
    <property type="molecule type" value="Genomic_DNA"/>
</dbReference>
<dbReference type="Pfam" id="PF07450">
    <property type="entry name" value="HycH"/>
    <property type="match status" value="1"/>
</dbReference>
<evidence type="ECO:0000313" key="2">
    <source>
        <dbReference type="Proteomes" id="UP000307430"/>
    </source>
</evidence>
<dbReference type="AlphaFoldDB" id="A0A5R9LHV8"/>
<sequence length="137" mass="15468">MTENSGEIVFWTLRKKFIDSSVSMPEKSRQVMYYSLAIGHHVGVIDCLNVALRCPLQEYREWIDLLSDEQARRKMAGVLTFGEIVIDASHTAMLTHAFATLADDGAAPRKSLSIQFIHLLDDIVREPAIYLMAKKIS</sequence>
<keyword evidence="2" id="KW-1185">Reference proteome</keyword>
<organism evidence="1 2">
    <name type="scientific">Klebsiella indica</name>
    <dbReference type="NCBI Taxonomy" id="2582917"/>
    <lineage>
        <taxon>Bacteria</taxon>
        <taxon>Pseudomonadati</taxon>
        <taxon>Pseudomonadota</taxon>
        <taxon>Gammaproteobacteria</taxon>
        <taxon>Enterobacterales</taxon>
        <taxon>Enterobacteriaceae</taxon>
        <taxon>Klebsiella/Raoultella group</taxon>
        <taxon>Klebsiella</taxon>
    </lineage>
</organism>
<dbReference type="InterPro" id="IPR010005">
    <property type="entry name" value="Formate_DH_maturation_HycH"/>
</dbReference>
<dbReference type="NCBIfam" id="NF011664">
    <property type="entry name" value="PRK15084.1"/>
    <property type="match status" value="1"/>
</dbReference>